<dbReference type="CDD" id="cd04701">
    <property type="entry name" value="Asparaginase_2"/>
    <property type="match status" value="1"/>
</dbReference>
<reference evidence="8 9" key="1">
    <citation type="submission" date="2018-04" db="EMBL/GenBank/DDBJ databases">
        <title>Pelagivirga bohaiensis gen. nov., sp. nov., a bacterium isolated from the Bohai Sea.</title>
        <authorList>
            <person name="Ji X."/>
        </authorList>
    </citation>
    <scope>NUCLEOTIDE SEQUENCE [LARGE SCALE GENOMIC DNA]</scope>
    <source>
        <strain evidence="8 9">BH-SD19</strain>
    </source>
</reference>
<dbReference type="GO" id="GO:0008233">
    <property type="term" value="F:peptidase activity"/>
    <property type="evidence" value="ECO:0007669"/>
    <property type="project" value="UniProtKB-KW"/>
</dbReference>
<name>A0A2T7G5X7_9RHOB</name>
<dbReference type="GO" id="GO:0006508">
    <property type="term" value="P:proteolysis"/>
    <property type="evidence" value="ECO:0007669"/>
    <property type="project" value="UniProtKB-KW"/>
</dbReference>
<dbReference type="GO" id="GO:0016811">
    <property type="term" value="F:hydrolase activity, acting on carbon-nitrogen (but not peptide) bonds, in linear amides"/>
    <property type="evidence" value="ECO:0007669"/>
    <property type="project" value="UniProtKB-ARBA"/>
</dbReference>
<dbReference type="AlphaFoldDB" id="A0A2T7G5X7"/>
<feature type="binding site" evidence="6">
    <location>
        <begin position="204"/>
        <end position="207"/>
    </location>
    <ligand>
        <name>substrate</name>
    </ligand>
</feature>
<dbReference type="Pfam" id="PF01112">
    <property type="entry name" value="Asparaginase_2"/>
    <property type="match status" value="1"/>
</dbReference>
<accession>A0A2T7G5X7</accession>
<dbReference type="EMBL" id="QCYH01000006">
    <property type="protein sequence ID" value="PVA09839.1"/>
    <property type="molecule type" value="Genomic_DNA"/>
</dbReference>
<sequence>MSGAVDWALALHGGAGTILREHLSPEDETRYRAGLEVALAAGRAVLEAGGTALDAVEETVTALEENPVFNAGKGSVLTAEGAVEMDAAIMDGASLDAGAVIGLRRVRNPVRLARQVMEHSPHVMLAWQGAEDFARHMGAETMALEWFVTGHRSTQLAEARAANVVSLDHSDGKYGTVGAVARDRNGNLAAATSTGGMTNKQPGRVGDAPLIGAGTYASNRSCAVSATGHGEMFIRLTVARDIAAMMEYQGLDLAAATYRKVHEELPRIDGAGGVIAVGAEGAPVLSFNSEGMYRAAQCEGAAPIIAIFEDAPQDGDPEGTGK</sequence>
<organism evidence="8 9">
    <name type="scientific">Pelagivirga sediminicola</name>
    <dbReference type="NCBI Taxonomy" id="2170575"/>
    <lineage>
        <taxon>Bacteria</taxon>
        <taxon>Pseudomonadati</taxon>
        <taxon>Pseudomonadota</taxon>
        <taxon>Alphaproteobacteria</taxon>
        <taxon>Rhodobacterales</taxon>
        <taxon>Paracoccaceae</taxon>
        <taxon>Pelagivirga</taxon>
    </lineage>
</organism>
<dbReference type="InterPro" id="IPR029055">
    <property type="entry name" value="Ntn_hydrolases_N"/>
</dbReference>
<gene>
    <name evidence="8" type="ORF">DC366_12035</name>
</gene>
<dbReference type="Proteomes" id="UP000244446">
    <property type="component" value="Unassembled WGS sequence"/>
</dbReference>
<evidence type="ECO:0000256" key="7">
    <source>
        <dbReference type="PIRSR" id="PIRSR600246-3"/>
    </source>
</evidence>
<comment type="caution">
    <text evidence="8">The sequence shown here is derived from an EMBL/GenBank/DDBJ whole genome shotgun (WGS) entry which is preliminary data.</text>
</comment>
<proteinExistence type="predicted"/>
<dbReference type="OrthoDB" id="9780217at2"/>
<protein>
    <recommendedName>
        <fullName evidence="4">Isoaspartyl peptidase</fullName>
    </recommendedName>
</protein>
<dbReference type="PANTHER" id="PTHR10188:SF6">
    <property type="entry name" value="N(4)-(BETA-N-ACETYLGLUCOSAMINYL)-L-ASPARAGINASE"/>
    <property type="match status" value="1"/>
</dbReference>
<evidence type="ECO:0000256" key="4">
    <source>
        <dbReference type="ARBA" id="ARBA00069124"/>
    </source>
</evidence>
<keyword evidence="3" id="KW-0068">Autocatalytic cleavage</keyword>
<evidence type="ECO:0000256" key="1">
    <source>
        <dbReference type="ARBA" id="ARBA00022670"/>
    </source>
</evidence>
<keyword evidence="9" id="KW-1185">Reference proteome</keyword>
<feature type="binding site" evidence="6">
    <location>
        <begin position="227"/>
        <end position="230"/>
    </location>
    <ligand>
        <name>substrate</name>
    </ligand>
</feature>
<evidence type="ECO:0000256" key="6">
    <source>
        <dbReference type="PIRSR" id="PIRSR600246-2"/>
    </source>
</evidence>
<dbReference type="Gene3D" id="3.60.20.30">
    <property type="entry name" value="(Glycosyl)asparaginase"/>
    <property type="match status" value="1"/>
</dbReference>
<evidence type="ECO:0000256" key="3">
    <source>
        <dbReference type="ARBA" id="ARBA00022813"/>
    </source>
</evidence>
<evidence type="ECO:0000256" key="5">
    <source>
        <dbReference type="PIRSR" id="PIRSR600246-1"/>
    </source>
</evidence>
<feature type="active site" description="Nucleophile" evidence="5">
    <location>
        <position position="176"/>
    </location>
</feature>
<dbReference type="InterPro" id="IPR000246">
    <property type="entry name" value="Peptidase_T2"/>
</dbReference>
<dbReference type="RefSeq" id="WP_108692462.1">
    <property type="nucleotide sequence ID" value="NZ_QCYH01000006.1"/>
</dbReference>
<evidence type="ECO:0000313" key="8">
    <source>
        <dbReference type="EMBL" id="PVA09839.1"/>
    </source>
</evidence>
<evidence type="ECO:0000313" key="9">
    <source>
        <dbReference type="Proteomes" id="UP000244446"/>
    </source>
</evidence>
<dbReference type="FunFam" id="3.60.20.30:FF:000001">
    <property type="entry name" value="Isoaspartyl peptidase/L-asparaginase"/>
    <property type="match status" value="1"/>
</dbReference>
<dbReference type="SUPFAM" id="SSF56235">
    <property type="entry name" value="N-terminal nucleophile aminohydrolases (Ntn hydrolases)"/>
    <property type="match status" value="1"/>
</dbReference>
<keyword evidence="2" id="KW-0378">Hydrolase</keyword>
<dbReference type="PANTHER" id="PTHR10188">
    <property type="entry name" value="L-ASPARAGINASE"/>
    <property type="match status" value="1"/>
</dbReference>
<evidence type="ECO:0000256" key="2">
    <source>
        <dbReference type="ARBA" id="ARBA00022801"/>
    </source>
</evidence>
<feature type="site" description="Cleavage; by autolysis" evidence="7">
    <location>
        <begin position="175"/>
        <end position="176"/>
    </location>
</feature>
<keyword evidence="1" id="KW-0645">Protease</keyword>